<proteinExistence type="predicted"/>
<dbReference type="EMBL" id="AP022853">
    <property type="protein sequence ID" value="BCB27820.1"/>
    <property type="molecule type" value="Genomic_DNA"/>
</dbReference>
<protein>
    <submittedName>
        <fullName evidence="11">N-acylamino acid racemase</fullName>
    </submittedName>
</protein>
<keyword evidence="12" id="KW-1185">Reference proteome</keyword>
<reference evidence="12" key="1">
    <citation type="submission" date="2020-03" db="EMBL/GenBank/DDBJ databases">
        <title>Complete genome sequence of sulfur-oxidizing bacterium skT11.</title>
        <authorList>
            <person name="Kanda M."/>
            <person name="Kojima H."/>
            <person name="Fukui M."/>
        </authorList>
    </citation>
    <scope>NUCLEOTIDE SEQUENCE [LARGE SCALE GENOMIC DNA]</scope>
    <source>
        <strain evidence="12">skT11</strain>
    </source>
</reference>
<sequence length="398" mass="44113">MTKFDYVIVGGGLAGASAIEGIRERDEKGSILLLSAEAHPPYDRPPLSKKLWFGKTRVEEIFLHDQAFYDERGVNMLLGEKAEKLDPHEKTVATASGKRYLFGKLLLATGASPRRSDIPGGDLEGICYFRTLDDYLRMRSDAKVDRTALIVGGGFIGSELAAALNLNLEVTMIFPSLTLCRRVFPEALGMAVQRHFQERGIRVIHSDSPVSFSKNGGGFRTETMSGKSIESDLLIVGIGVDPDIGLARDAGLEVGNGIVVNEYLETTHPDIYAAGDNAFFPYPALGKSMRIEHWDNALTQGRWAGSNMAGAHEPFTYQPYFFSDLFEFGYEATGEVDTSLETFADWQKENHTGVIYYLREGRVRGVMMCNVWDRLDAARELIRKGEIVTHDSLRGAIR</sequence>
<dbReference type="InterPro" id="IPR016156">
    <property type="entry name" value="FAD/NAD-linked_Rdtase_dimer_sf"/>
</dbReference>
<evidence type="ECO:0000256" key="3">
    <source>
        <dbReference type="ARBA" id="ARBA00022703"/>
    </source>
</evidence>
<dbReference type="SMART" id="SM01353">
    <property type="entry name" value="AIF_C"/>
    <property type="match status" value="1"/>
</dbReference>
<dbReference type="PANTHER" id="PTHR43557">
    <property type="entry name" value="APOPTOSIS-INDUCING FACTOR 1"/>
    <property type="match status" value="1"/>
</dbReference>
<dbReference type="SUPFAM" id="SSF55424">
    <property type="entry name" value="FAD/NAD-linked reductases, dimerisation (C-terminal) domain"/>
    <property type="match status" value="1"/>
</dbReference>
<dbReference type="Pfam" id="PF14721">
    <property type="entry name" value="AIF_C"/>
    <property type="match status" value="1"/>
</dbReference>
<evidence type="ECO:0000313" key="12">
    <source>
        <dbReference type="Proteomes" id="UP000502260"/>
    </source>
</evidence>
<evidence type="ECO:0000256" key="1">
    <source>
        <dbReference type="ARBA" id="ARBA00001974"/>
    </source>
</evidence>
<dbReference type="GO" id="GO:0005737">
    <property type="term" value="C:cytoplasm"/>
    <property type="evidence" value="ECO:0007669"/>
    <property type="project" value="TreeGrafter"/>
</dbReference>
<name>A0A6F8VEQ2_9PROT</name>
<comment type="cofactor">
    <cofactor evidence="1">
        <name>FAD</name>
        <dbReference type="ChEBI" id="CHEBI:57692"/>
    </cofactor>
</comment>
<keyword evidence="4" id="KW-0274">FAD</keyword>
<dbReference type="InterPro" id="IPR029324">
    <property type="entry name" value="AIF_C"/>
</dbReference>
<dbReference type="InterPro" id="IPR050446">
    <property type="entry name" value="FAD-oxidoreductase/Apoptosis"/>
</dbReference>
<keyword evidence="7" id="KW-0520">NAD</keyword>
<evidence type="ECO:0000256" key="8">
    <source>
        <dbReference type="ARBA" id="ARBA00047786"/>
    </source>
</evidence>
<dbReference type="Pfam" id="PF07992">
    <property type="entry name" value="Pyr_redox_2"/>
    <property type="match status" value="1"/>
</dbReference>
<dbReference type="PANTHER" id="PTHR43557:SF4">
    <property type="entry name" value="APOPTOSIS-INDUCING FACTOR 1, MITOCHONDRIAL"/>
    <property type="match status" value="1"/>
</dbReference>
<dbReference type="PRINTS" id="PR00368">
    <property type="entry name" value="FADPNR"/>
</dbReference>
<organism evidence="11 12">
    <name type="scientific">Sulfurimicrobium lacus</name>
    <dbReference type="NCBI Taxonomy" id="2715678"/>
    <lineage>
        <taxon>Bacteria</taxon>
        <taxon>Pseudomonadati</taxon>
        <taxon>Pseudomonadota</taxon>
        <taxon>Betaproteobacteria</taxon>
        <taxon>Nitrosomonadales</taxon>
        <taxon>Sulfuricellaceae</taxon>
        <taxon>Sulfurimicrobium</taxon>
    </lineage>
</organism>
<dbReference type="PRINTS" id="PR00411">
    <property type="entry name" value="PNDRDTASEI"/>
</dbReference>
<dbReference type="GO" id="GO:0016174">
    <property type="term" value="F:NAD(P)H oxidase H2O2-forming activity"/>
    <property type="evidence" value="ECO:0007669"/>
    <property type="project" value="TreeGrafter"/>
</dbReference>
<evidence type="ECO:0000313" key="11">
    <source>
        <dbReference type="EMBL" id="BCB27820.1"/>
    </source>
</evidence>
<keyword evidence="3" id="KW-0053">Apoptosis</keyword>
<evidence type="ECO:0000256" key="4">
    <source>
        <dbReference type="ARBA" id="ARBA00022827"/>
    </source>
</evidence>
<dbReference type="KEGG" id="slac:SKTS_27060"/>
<evidence type="ECO:0000256" key="6">
    <source>
        <dbReference type="ARBA" id="ARBA00023002"/>
    </source>
</evidence>
<evidence type="ECO:0000259" key="10">
    <source>
        <dbReference type="Pfam" id="PF14721"/>
    </source>
</evidence>
<dbReference type="Gene3D" id="3.30.390.30">
    <property type="match status" value="1"/>
</dbReference>
<dbReference type="GO" id="GO:0033108">
    <property type="term" value="P:mitochondrial respiratory chain complex assembly"/>
    <property type="evidence" value="ECO:0007669"/>
    <property type="project" value="TreeGrafter"/>
</dbReference>
<keyword evidence="6" id="KW-0560">Oxidoreductase</keyword>
<dbReference type="GO" id="GO:0046983">
    <property type="term" value="F:protein dimerization activity"/>
    <property type="evidence" value="ECO:0007669"/>
    <property type="project" value="InterPro"/>
</dbReference>
<evidence type="ECO:0000259" key="9">
    <source>
        <dbReference type="Pfam" id="PF07992"/>
    </source>
</evidence>
<evidence type="ECO:0000256" key="5">
    <source>
        <dbReference type="ARBA" id="ARBA00022946"/>
    </source>
</evidence>
<evidence type="ECO:0000256" key="7">
    <source>
        <dbReference type="ARBA" id="ARBA00023027"/>
    </source>
</evidence>
<dbReference type="Gene3D" id="3.50.50.60">
    <property type="entry name" value="FAD/NAD(P)-binding domain"/>
    <property type="match status" value="2"/>
</dbReference>
<dbReference type="InterPro" id="IPR023753">
    <property type="entry name" value="FAD/NAD-binding_dom"/>
</dbReference>
<dbReference type="InterPro" id="IPR036188">
    <property type="entry name" value="FAD/NAD-bd_sf"/>
</dbReference>
<dbReference type="GO" id="GO:0071949">
    <property type="term" value="F:FAD binding"/>
    <property type="evidence" value="ECO:0007669"/>
    <property type="project" value="TreeGrafter"/>
</dbReference>
<comment type="catalytic activity">
    <reaction evidence="8">
        <text>A + NADH + H(+) = AH2 + NAD(+)</text>
        <dbReference type="Rhea" id="RHEA:11356"/>
        <dbReference type="ChEBI" id="CHEBI:13193"/>
        <dbReference type="ChEBI" id="CHEBI:15378"/>
        <dbReference type="ChEBI" id="CHEBI:17499"/>
        <dbReference type="ChEBI" id="CHEBI:57540"/>
        <dbReference type="ChEBI" id="CHEBI:57945"/>
    </reaction>
</comment>
<dbReference type="Proteomes" id="UP000502260">
    <property type="component" value="Chromosome"/>
</dbReference>
<keyword evidence="5" id="KW-0809">Transit peptide</keyword>
<dbReference type="GO" id="GO:0012501">
    <property type="term" value="P:programmed cell death"/>
    <property type="evidence" value="ECO:0007669"/>
    <property type="project" value="TreeGrafter"/>
</dbReference>
<feature type="domain" description="Mitochondrial apoptosis-inducing factor C-terminal" evidence="10">
    <location>
        <begin position="304"/>
        <end position="350"/>
    </location>
</feature>
<keyword evidence="2" id="KW-0285">Flavoprotein</keyword>
<accession>A0A6F8VEQ2</accession>
<dbReference type="SUPFAM" id="SSF51905">
    <property type="entry name" value="FAD/NAD(P)-binding domain"/>
    <property type="match status" value="2"/>
</dbReference>
<dbReference type="RefSeq" id="WP_173066144.1">
    <property type="nucleotide sequence ID" value="NZ_AP022853.1"/>
</dbReference>
<gene>
    <name evidence="11" type="ORF">SKTS_27060</name>
</gene>
<evidence type="ECO:0000256" key="2">
    <source>
        <dbReference type="ARBA" id="ARBA00022630"/>
    </source>
</evidence>
<dbReference type="AlphaFoldDB" id="A0A6F8VEQ2"/>
<feature type="domain" description="FAD/NAD(P)-binding" evidence="9">
    <location>
        <begin position="4"/>
        <end position="301"/>
    </location>
</feature>